<dbReference type="GO" id="GO:0016020">
    <property type="term" value="C:membrane"/>
    <property type="evidence" value="ECO:0007669"/>
    <property type="project" value="UniProtKB-SubCell"/>
</dbReference>
<dbReference type="SUPFAM" id="SSF52540">
    <property type="entry name" value="P-loop containing nucleoside triphosphate hydrolases"/>
    <property type="match status" value="2"/>
</dbReference>
<dbReference type="Gene3D" id="1.20.1560.10">
    <property type="entry name" value="ABC transporter type 1, transmembrane domain"/>
    <property type="match status" value="2"/>
</dbReference>
<gene>
    <name evidence="13" type="ORF">BDFB_008827</name>
</gene>
<evidence type="ECO:0000256" key="3">
    <source>
        <dbReference type="ARBA" id="ARBA00022692"/>
    </source>
</evidence>
<dbReference type="InterPro" id="IPR027417">
    <property type="entry name" value="P-loop_NTPase"/>
</dbReference>
<dbReference type="InterPro" id="IPR003439">
    <property type="entry name" value="ABC_transporter-like_ATP-bd"/>
</dbReference>
<feature type="transmembrane region" description="Helical" evidence="10">
    <location>
        <begin position="319"/>
        <end position="343"/>
    </location>
</feature>
<dbReference type="InterPro" id="IPR003593">
    <property type="entry name" value="AAA+_ATPase"/>
</dbReference>
<feature type="transmembrane region" description="Helical" evidence="10">
    <location>
        <begin position="209"/>
        <end position="230"/>
    </location>
</feature>
<dbReference type="CDD" id="cd18579">
    <property type="entry name" value="ABC_6TM_ABCC_D1"/>
    <property type="match status" value="1"/>
</dbReference>
<dbReference type="EMBL" id="QDEB01000673">
    <property type="protein sequence ID" value="RZC43262.1"/>
    <property type="molecule type" value="Genomic_DNA"/>
</dbReference>
<dbReference type="CDD" id="cd03244">
    <property type="entry name" value="ABCC_MRP_domain2"/>
    <property type="match status" value="1"/>
</dbReference>
<accession>A0A482WDE9</accession>
<dbReference type="STRING" id="1661398.A0A482WDE9"/>
<evidence type="ECO:0000256" key="7">
    <source>
        <dbReference type="ARBA" id="ARBA00022989"/>
    </source>
</evidence>
<organism evidence="13 14">
    <name type="scientific">Asbolus verrucosus</name>
    <name type="common">Desert ironclad beetle</name>
    <dbReference type="NCBI Taxonomy" id="1661398"/>
    <lineage>
        <taxon>Eukaryota</taxon>
        <taxon>Metazoa</taxon>
        <taxon>Ecdysozoa</taxon>
        <taxon>Arthropoda</taxon>
        <taxon>Hexapoda</taxon>
        <taxon>Insecta</taxon>
        <taxon>Pterygota</taxon>
        <taxon>Neoptera</taxon>
        <taxon>Endopterygota</taxon>
        <taxon>Coleoptera</taxon>
        <taxon>Polyphaga</taxon>
        <taxon>Cucujiformia</taxon>
        <taxon>Tenebrionidae</taxon>
        <taxon>Pimeliinae</taxon>
        <taxon>Asbolus</taxon>
    </lineage>
</organism>
<evidence type="ECO:0000256" key="5">
    <source>
        <dbReference type="ARBA" id="ARBA00022741"/>
    </source>
</evidence>
<keyword evidence="7 10" id="KW-1133">Transmembrane helix</keyword>
<evidence type="ECO:0000256" key="2">
    <source>
        <dbReference type="ARBA" id="ARBA00022448"/>
    </source>
</evidence>
<keyword evidence="8 10" id="KW-0472">Membrane</keyword>
<feature type="region of interest" description="Disordered" evidence="9">
    <location>
        <begin position="622"/>
        <end position="641"/>
    </location>
</feature>
<comment type="subcellular location">
    <subcellularLocation>
        <location evidence="1">Membrane</location>
        <topology evidence="1">Multi-pass membrane protein</topology>
    </subcellularLocation>
</comment>
<keyword evidence="6" id="KW-0067">ATP-binding</keyword>
<evidence type="ECO:0000313" key="13">
    <source>
        <dbReference type="EMBL" id="RZC43262.1"/>
    </source>
</evidence>
<keyword evidence="5" id="KW-0547">Nucleotide-binding</keyword>
<dbReference type="FunFam" id="3.40.50.300:FF:000973">
    <property type="entry name" value="Multidrug resistance-associated protein 4"/>
    <property type="match status" value="1"/>
</dbReference>
<dbReference type="GO" id="GO:0016887">
    <property type="term" value="F:ATP hydrolysis activity"/>
    <property type="evidence" value="ECO:0007669"/>
    <property type="project" value="InterPro"/>
</dbReference>
<dbReference type="PANTHER" id="PTHR24223">
    <property type="entry name" value="ATP-BINDING CASSETTE SUB-FAMILY C"/>
    <property type="match status" value="1"/>
</dbReference>
<dbReference type="PROSITE" id="PS00211">
    <property type="entry name" value="ABC_TRANSPORTER_1"/>
    <property type="match status" value="1"/>
</dbReference>
<dbReference type="InterPro" id="IPR036640">
    <property type="entry name" value="ABC1_TM_sf"/>
</dbReference>
<comment type="caution">
    <text evidence="13">The sequence shown here is derived from an EMBL/GenBank/DDBJ whole genome shotgun (WGS) entry which is preliminary data.</text>
</comment>
<dbReference type="InterPro" id="IPR050173">
    <property type="entry name" value="ABC_transporter_C-like"/>
</dbReference>
<feature type="transmembrane region" description="Helical" evidence="10">
    <location>
        <begin position="88"/>
        <end position="114"/>
    </location>
</feature>
<dbReference type="FunFam" id="3.40.50.300:FF:000163">
    <property type="entry name" value="Multidrug resistance-associated protein member 4"/>
    <property type="match status" value="1"/>
</dbReference>
<keyword evidence="4" id="KW-0677">Repeat</keyword>
<keyword evidence="2" id="KW-0813">Transport</keyword>
<keyword evidence="3 10" id="KW-0812">Transmembrane</keyword>
<evidence type="ECO:0000256" key="8">
    <source>
        <dbReference type="ARBA" id="ARBA00023136"/>
    </source>
</evidence>
<dbReference type="GO" id="GO:0005524">
    <property type="term" value="F:ATP binding"/>
    <property type="evidence" value="ECO:0007669"/>
    <property type="project" value="UniProtKB-KW"/>
</dbReference>
<feature type="domain" description="ABC transporter" evidence="11">
    <location>
        <begin position="772"/>
        <end position="1001"/>
    </location>
</feature>
<dbReference type="PANTHER" id="PTHR24223:SF448">
    <property type="entry name" value="FI20146P1-RELATED"/>
    <property type="match status" value="1"/>
</dbReference>
<dbReference type="OrthoDB" id="6500128at2759"/>
<protein>
    <submittedName>
        <fullName evidence="13">ABC tran domain containing protein</fullName>
    </submittedName>
</protein>
<dbReference type="Pfam" id="PF00005">
    <property type="entry name" value="ABC_tran"/>
    <property type="match status" value="2"/>
</dbReference>
<dbReference type="CDD" id="cd03250">
    <property type="entry name" value="ABCC_MRP_domain1"/>
    <property type="match status" value="1"/>
</dbReference>
<dbReference type="Proteomes" id="UP000292052">
    <property type="component" value="Unassembled WGS sequence"/>
</dbReference>
<dbReference type="PROSITE" id="PS50929">
    <property type="entry name" value="ABC_TM1F"/>
    <property type="match status" value="1"/>
</dbReference>
<dbReference type="Gene3D" id="3.40.50.300">
    <property type="entry name" value="P-loop containing nucleotide triphosphate hydrolases"/>
    <property type="match status" value="2"/>
</dbReference>
<proteinExistence type="predicted"/>
<dbReference type="SMART" id="SM00382">
    <property type="entry name" value="AAA"/>
    <property type="match status" value="2"/>
</dbReference>
<sequence length="1003" mass="114893">MNHLEKRQRKIHPIESNNIICKCLFISTVFKIFSYTLKIFRKNFQKDNADEEMYEVPSNYESKNINDQLETKWNRLQENRQNVSVARLLLSCYGLTFFLLGLFKLITSIIMLVVQPYATAKLVSYFAPNTNLTKKDAYFYAAILIGLKLSNSIVTHNYYLLLAGLGIKISTALCTLVYKRILKMKQFHFQNIGQVVTVITKDVNVVKKFINYGNDTWIGITQAVVLSFVLYRKIGLAALIGMTFLWLSLLLQIYIVIKIFPSKKKMCEKTDERYKIVQEALSSIKLIRMYVWEKFFEEKISQARTQEVNATRKIFVIKLVGSIINTLNTNITLYILLMSYLIFGNNITAEVVFYTVTCCDLLETGLTQMFLKALYVIAEFIICIKRIENLLTLPNSGVKQESKNDSVVLSKIHFNNTVLRIENKEIFRGINLTIQKGLILITGYVNSGKTSLLKLILQEYEPESGNLQIQGSVSYASQEPWLFPSTIRQNILFGEPYNEMRYQKVLQVCALTYDLELFDYGDLTIIEDQGFNLSKGQQIRINLARAVYQQAEIYLLDDCLTGLDAKVGRFIFKECIQKFLQEKMVILVTNDTNYLKCANNVIIVNNSELKSITNNPITKIAESDDESKTRENSYLADTNEDEESTENSLLIGKKKVYQENNKVGKLDSDVYVRYIKFAGGFLISILVFCVFIATEFFIGYKMKVIKKKTVGNVGLVISQAIRMTAVLQRGARRWVEVENYMTSVERVLQYIDTEKENKFGLTLKNWPERGEIKFQNVSLIHNNCEQPTLRKINFMVKPNEKIGIVGRTGAGKSSLISIFFRLYKFQGRITIDDVDIKTLSLEFLRSKISVIPQDALVFTGTIRDNVDPTCQCTDEEIWHFLKCVHLDEIIPSLDFKIVENGQNFSAGQKQLICVARALARKNKIVILDEATANLDPENDVLVHNVIEKHFAVSTVLIIAHKLQSVLKCNKVIVLEKGVIVEFGKPTDLLRNENGPFYKLYVNL</sequence>
<feature type="domain" description="ABC transmembrane type-1" evidence="12">
    <location>
        <begin position="98"/>
        <end position="353"/>
    </location>
</feature>
<dbReference type="InterPro" id="IPR017871">
    <property type="entry name" value="ABC_transporter-like_CS"/>
</dbReference>
<reference evidence="13 14" key="1">
    <citation type="submission" date="2017-03" db="EMBL/GenBank/DDBJ databases">
        <title>Genome of the blue death feigning beetle - Asbolus verrucosus.</title>
        <authorList>
            <person name="Rider S.D."/>
        </authorList>
    </citation>
    <scope>NUCLEOTIDE SEQUENCE [LARGE SCALE GENOMIC DNA]</scope>
    <source>
        <strain evidence="13">Butters</strain>
        <tissue evidence="13">Head and leg muscle</tissue>
    </source>
</reference>
<evidence type="ECO:0000256" key="4">
    <source>
        <dbReference type="ARBA" id="ARBA00022737"/>
    </source>
</evidence>
<evidence type="ECO:0000256" key="9">
    <source>
        <dbReference type="SAM" id="MobiDB-lite"/>
    </source>
</evidence>
<evidence type="ECO:0000313" key="14">
    <source>
        <dbReference type="Proteomes" id="UP000292052"/>
    </source>
</evidence>
<evidence type="ECO:0000256" key="10">
    <source>
        <dbReference type="SAM" id="Phobius"/>
    </source>
</evidence>
<feature type="transmembrane region" description="Helical" evidence="10">
    <location>
        <begin position="677"/>
        <end position="698"/>
    </location>
</feature>
<keyword evidence="14" id="KW-1185">Reference proteome</keyword>
<evidence type="ECO:0000256" key="6">
    <source>
        <dbReference type="ARBA" id="ARBA00022840"/>
    </source>
</evidence>
<dbReference type="InterPro" id="IPR011527">
    <property type="entry name" value="ABC1_TM_dom"/>
</dbReference>
<evidence type="ECO:0000259" key="11">
    <source>
        <dbReference type="PROSITE" id="PS50893"/>
    </source>
</evidence>
<evidence type="ECO:0000256" key="1">
    <source>
        <dbReference type="ARBA" id="ARBA00004141"/>
    </source>
</evidence>
<feature type="transmembrane region" description="Helical" evidence="10">
    <location>
        <begin position="158"/>
        <end position="178"/>
    </location>
</feature>
<feature type="domain" description="ABC transporter" evidence="11">
    <location>
        <begin position="412"/>
        <end position="631"/>
    </location>
</feature>
<dbReference type="AlphaFoldDB" id="A0A482WDE9"/>
<dbReference type="GO" id="GO:0140359">
    <property type="term" value="F:ABC-type transporter activity"/>
    <property type="evidence" value="ECO:0007669"/>
    <property type="project" value="InterPro"/>
</dbReference>
<dbReference type="SUPFAM" id="SSF90123">
    <property type="entry name" value="ABC transporter transmembrane region"/>
    <property type="match status" value="2"/>
</dbReference>
<dbReference type="Pfam" id="PF00664">
    <property type="entry name" value="ABC_membrane"/>
    <property type="match status" value="1"/>
</dbReference>
<feature type="transmembrane region" description="Helical" evidence="10">
    <location>
        <begin position="236"/>
        <end position="257"/>
    </location>
</feature>
<name>A0A482WDE9_ASBVE</name>
<dbReference type="InterPro" id="IPR044746">
    <property type="entry name" value="ABCC_6TM_D1"/>
</dbReference>
<evidence type="ECO:0000259" key="12">
    <source>
        <dbReference type="PROSITE" id="PS50929"/>
    </source>
</evidence>
<dbReference type="PROSITE" id="PS50893">
    <property type="entry name" value="ABC_TRANSPORTER_2"/>
    <property type="match status" value="2"/>
</dbReference>